<evidence type="ECO:0000313" key="2">
    <source>
        <dbReference type="EMBL" id="MPC69989.1"/>
    </source>
</evidence>
<proteinExistence type="predicted"/>
<sequence>MHVFGLTSAMMRTASIVVMVTAMVAALPSLEDRYIDNPSTGNQLLDNIVEKAVENIGNLGWNVTKKVQNGETNLPMHGDEGVTNENLGVIKAFITGLDSLRRSKTASFNADQTELTGTLVVEDATITGTYSAVFPGTGAAPAQDLDGSVSETVQKLFADIVVNVAEVNGVPVPQNIKSYEVRSGHDEVNISGIEENNAMMPLHTAGFRKALRQILEDTMNKNVKVQVNKAIQSIKSEASSK</sequence>
<dbReference type="EMBL" id="VSRR010030322">
    <property type="protein sequence ID" value="MPC69989.1"/>
    <property type="molecule type" value="Genomic_DNA"/>
</dbReference>
<evidence type="ECO:0000313" key="3">
    <source>
        <dbReference type="Proteomes" id="UP000324222"/>
    </source>
</evidence>
<reference evidence="2 3" key="1">
    <citation type="submission" date="2019-05" db="EMBL/GenBank/DDBJ databases">
        <title>Another draft genome of Portunus trituberculatus and its Hox gene families provides insights of decapod evolution.</title>
        <authorList>
            <person name="Jeong J.-H."/>
            <person name="Song I."/>
            <person name="Kim S."/>
            <person name="Choi T."/>
            <person name="Kim D."/>
            <person name="Ryu S."/>
            <person name="Kim W."/>
        </authorList>
    </citation>
    <scope>NUCLEOTIDE SEQUENCE [LARGE SCALE GENOMIC DNA]</scope>
    <source>
        <tissue evidence="2">Muscle</tissue>
    </source>
</reference>
<dbReference type="OrthoDB" id="6338307at2759"/>
<feature type="chain" id="PRO_5022815223" evidence="1">
    <location>
        <begin position="27"/>
        <end position="241"/>
    </location>
</feature>
<protein>
    <submittedName>
        <fullName evidence="2">Uncharacterized protein</fullName>
    </submittedName>
</protein>
<dbReference type="Proteomes" id="UP000324222">
    <property type="component" value="Unassembled WGS sequence"/>
</dbReference>
<keyword evidence="1" id="KW-0732">Signal</keyword>
<evidence type="ECO:0000256" key="1">
    <source>
        <dbReference type="SAM" id="SignalP"/>
    </source>
</evidence>
<gene>
    <name evidence="2" type="ORF">E2C01_064222</name>
</gene>
<feature type="signal peptide" evidence="1">
    <location>
        <begin position="1"/>
        <end position="26"/>
    </location>
</feature>
<dbReference type="AlphaFoldDB" id="A0A5B7HJT8"/>
<accession>A0A5B7HJT8</accession>
<name>A0A5B7HJT8_PORTR</name>
<organism evidence="2 3">
    <name type="scientific">Portunus trituberculatus</name>
    <name type="common">Swimming crab</name>
    <name type="synonym">Neptunus trituberculatus</name>
    <dbReference type="NCBI Taxonomy" id="210409"/>
    <lineage>
        <taxon>Eukaryota</taxon>
        <taxon>Metazoa</taxon>
        <taxon>Ecdysozoa</taxon>
        <taxon>Arthropoda</taxon>
        <taxon>Crustacea</taxon>
        <taxon>Multicrustacea</taxon>
        <taxon>Malacostraca</taxon>
        <taxon>Eumalacostraca</taxon>
        <taxon>Eucarida</taxon>
        <taxon>Decapoda</taxon>
        <taxon>Pleocyemata</taxon>
        <taxon>Brachyura</taxon>
        <taxon>Eubrachyura</taxon>
        <taxon>Portunoidea</taxon>
        <taxon>Portunidae</taxon>
        <taxon>Portuninae</taxon>
        <taxon>Portunus</taxon>
    </lineage>
</organism>
<comment type="caution">
    <text evidence="2">The sequence shown here is derived from an EMBL/GenBank/DDBJ whole genome shotgun (WGS) entry which is preliminary data.</text>
</comment>
<keyword evidence="3" id="KW-1185">Reference proteome</keyword>